<gene>
    <name evidence="2" type="primary">pbp</name>
    <name evidence="2" type="ORF">J43TS3_00660</name>
</gene>
<feature type="domain" description="Beta-lactamase-related" evidence="1">
    <location>
        <begin position="7"/>
        <end position="325"/>
    </location>
</feature>
<sequence>MEQTNINVENRMKHYNVIGLSIALLNNYEISFTKNFGVLEANSERKADNNSIFSACSISKFLTGLLVMKLTEQDILNLDEDVNQQLISWKVPCNEFTKNKKVTLRHLLSHQSGIIDPKGSFTEFNSSFGVPSIVELLEGKTPYCKVPIEVKQVPGSEFSYSDAGYCVIQLLIEDVTGRPYGEIVNEFIFTPLKMNHSTFNTTKIPKETISSGHNKYGSLVNGKIPIYPYPAASGLWATASDLAKLLIELMNAINGKSKLGISKRTAKEFISPQGGKSWTGLGCFLSETENGLEISSLGWGIGFQCMLASYPYIGKGVVIMTNSELGVHQMEGIIGEIYHAIDF</sequence>
<organism evidence="2 3">
    <name type="scientific">Ornithinibacillus bavariensis</name>
    <dbReference type="NCBI Taxonomy" id="545502"/>
    <lineage>
        <taxon>Bacteria</taxon>
        <taxon>Bacillati</taxon>
        <taxon>Bacillota</taxon>
        <taxon>Bacilli</taxon>
        <taxon>Bacillales</taxon>
        <taxon>Bacillaceae</taxon>
        <taxon>Ornithinibacillus</taxon>
    </lineage>
</organism>
<dbReference type="SUPFAM" id="SSF56601">
    <property type="entry name" value="beta-lactamase/transpeptidase-like"/>
    <property type="match status" value="1"/>
</dbReference>
<dbReference type="Pfam" id="PF00144">
    <property type="entry name" value="Beta-lactamase"/>
    <property type="match status" value="1"/>
</dbReference>
<evidence type="ECO:0000259" key="1">
    <source>
        <dbReference type="Pfam" id="PF00144"/>
    </source>
</evidence>
<reference evidence="2" key="1">
    <citation type="submission" date="2021-03" db="EMBL/GenBank/DDBJ databases">
        <title>Antimicrobial resistance genes in bacteria isolated from Japanese honey, and their potential for conferring macrolide and lincosamide resistance in the American foulbrood pathogen Paenibacillus larvae.</title>
        <authorList>
            <person name="Okamoto M."/>
            <person name="Kumagai M."/>
            <person name="Kanamori H."/>
            <person name="Takamatsu D."/>
        </authorList>
    </citation>
    <scope>NUCLEOTIDE SEQUENCE</scope>
    <source>
        <strain evidence="2">J43TS3</strain>
    </source>
</reference>
<dbReference type="Proteomes" id="UP000676917">
    <property type="component" value="Unassembled WGS sequence"/>
</dbReference>
<dbReference type="PANTHER" id="PTHR46825">
    <property type="entry name" value="D-ALANYL-D-ALANINE-CARBOXYPEPTIDASE/ENDOPEPTIDASE AMPH"/>
    <property type="match status" value="1"/>
</dbReference>
<dbReference type="InterPro" id="IPR001466">
    <property type="entry name" value="Beta-lactam-related"/>
</dbReference>
<comment type="caution">
    <text evidence="2">The sequence shown here is derived from an EMBL/GenBank/DDBJ whole genome shotgun (WGS) entry which is preliminary data.</text>
</comment>
<dbReference type="Gene3D" id="3.40.710.10">
    <property type="entry name" value="DD-peptidase/beta-lactamase superfamily"/>
    <property type="match status" value="1"/>
</dbReference>
<evidence type="ECO:0000313" key="3">
    <source>
        <dbReference type="Proteomes" id="UP000676917"/>
    </source>
</evidence>
<protein>
    <submittedName>
        <fullName evidence="2">Penicillin-binding protein</fullName>
    </submittedName>
</protein>
<dbReference type="InterPro" id="IPR050491">
    <property type="entry name" value="AmpC-like"/>
</dbReference>
<proteinExistence type="predicted"/>
<dbReference type="PANTHER" id="PTHR46825:SF12">
    <property type="entry name" value="PENICILLIN-BINDING PROTEIN 4"/>
    <property type="match status" value="1"/>
</dbReference>
<dbReference type="RefSeq" id="WP_212919007.1">
    <property type="nucleotide sequence ID" value="NZ_BORP01000001.1"/>
</dbReference>
<name>A0A919X6H7_9BACI</name>
<dbReference type="InterPro" id="IPR012338">
    <property type="entry name" value="Beta-lactam/transpept-like"/>
</dbReference>
<evidence type="ECO:0000313" key="2">
    <source>
        <dbReference type="EMBL" id="GIO25455.1"/>
    </source>
</evidence>
<accession>A0A919X6H7</accession>
<dbReference type="EMBL" id="BORP01000001">
    <property type="protein sequence ID" value="GIO25455.1"/>
    <property type="molecule type" value="Genomic_DNA"/>
</dbReference>
<keyword evidence="3" id="KW-1185">Reference proteome</keyword>
<dbReference type="AlphaFoldDB" id="A0A919X6H7"/>